<dbReference type="AlphaFoldDB" id="A0AAX3WQ89"/>
<evidence type="ECO:0000313" key="4">
    <source>
        <dbReference type="Proteomes" id="UP001178322"/>
    </source>
</evidence>
<feature type="chain" id="PRO_5043915162" evidence="2">
    <location>
        <begin position="20"/>
        <end position="170"/>
    </location>
</feature>
<proteinExistence type="predicted"/>
<evidence type="ECO:0000256" key="2">
    <source>
        <dbReference type="SAM" id="SignalP"/>
    </source>
</evidence>
<dbReference type="Proteomes" id="UP001178322">
    <property type="component" value="Chromosome"/>
</dbReference>
<feature type="signal peptide" evidence="2">
    <location>
        <begin position="1"/>
        <end position="19"/>
    </location>
</feature>
<dbReference type="PROSITE" id="PS51257">
    <property type="entry name" value="PROKAR_LIPOPROTEIN"/>
    <property type="match status" value="1"/>
</dbReference>
<dbReference type="InterPro" id="IPR025673">
    <property type="entry name" value="PCYCGC"/>
</dbReference>
<feature type="compositionally biased region" description="Basic and acidic residues" evidence="1">
    <location>
        <begin position="36"/>
        <end position="47"/>
    </location>
</feature>
<evidence type="ECO:0000313" key="3">
    <source>
        <dbReference type="EMBL" id="WHY50003.1"/>
    </source>
</evidence>
<organism evidence="3 4">
    <name type="scientific">Lysinibacillus pakistanensis</name>
    <dbReference type="NCBI Taxonomy" id="759811"/>
    <lineage>
        <taxon>Bacteria</taxon>
        <taxon>Bacillati</taxon>
        <taxon>Bacillota</taxon>
        <taxon>Bacilli</taxon>
        <taxon>Bacillales</taxon>
        <taxon>Bacillaceae</taxon>
        <taxon>Lysinibacillus</taxon>
    </lineage>
</organism>
<dbReference type="Pfam" id="PF13798">
    <property type="entry name" value="PCYCGC"/>
    <property type="match status" value="1"/>
</dbReference>
<gene>
    <name evidence="3" type="ORF">QNH24_16915</name>
</gene>
<reference evidence="3" key="1">
    <citation type="submission" date="2023-05" db="EMBL/GenBank/DDBJ databases">
        <title>Comparative genomics of Bacillaceae isolates and their secondary metabolite potential.</title>
        <authorList>
            <person name="Song L."/>
            <person name="Nielsen L.J."/>
            <person name="Mohite O."/>
            <person name="Xu X."/>
            <person name="Weber T."/>
            <person name="Kovacs A.T."/>
        </authorList>
    </citation>
    <scope>NUCLEOTIDE SEQUENCE</scope>
    <source>
        <strain evidence="3">LY1</strain>
    </source>
</reference>
<evidence type="ECO:0000256" key="1">
    <source>
        <dbReference type="SAM" id="MobiDB-lite"/>
    </source>
</evidence>
<keyword evidence="2" id="KW-0732">Signal</keyword>
<sequence length="170" mass="18663">MKKLIFLFAMSLLVLSACGDEKKAVESNQDSGQNEASHEGHAPHDTGDIQEETASADVLPSFLDSQSENIRLVYQVAGQATEVLEWIPCYCGCGESAGHKSNLNCFIQEKRKDGAIVWDDHGTRCLVCLEIAVQSAKMHKDGMSLKEIRQAIDDTYKEGYAKPTPTEMPA</sequence>
<feature type="region of interest" description="Disordered" evidence="1">
    <location>
        <begin position="25"/>
        <end position="48"/>
    </location>
</feature>
<name>A0AAX3WQ89_9BACI</name>
<protein>
    <submittedName>
        <fullName evidence="3">PCYCGC motif-containing (Lipo)protein</fullName>
    </submittedName>
</protein>
<dbReference type="EMBL" id="CP126101">
    <property type="protein sequence ID" value="WHY50003.1"/>
    <property type="molecule type" value="Genomic_DNA"/>
</dbReference>
<accession>A0AAX3WQ89</accession>
<feature type="compositionally biased region" description="Polar residues" evidence="1">
    <location>
        <begin position="26"/>
        <end position="35"/>
    </location>
</feature>